<evidence type="ECO:0000313" key="3">
    <source>
        <dbReference type="EMBL" id="MBB4659339.1"/>
    </source>
</evidence>
<sequence>MTAQDVLTLTDPTPGGEGAATRRVGRVIANAGAQILVMLEHDPATPTPRTGEVLLLGKAPRRAVGIVTAVTIPAPAVQDDASELWIAEVSLSGVLDEASGFTRGGGTTPALGDQACLAGEADLGRLYGGETGQFGQIGRVPLCARIPALSSGFGIFGGRGTGKSSTLAVLLRTMLRARAPVRPILLDPHDEYGRSFGRAARILRPGPGFAPHWLLTVEELAWVLSLNGGTLAEDERALLEEAIPAARRRMLQRSGSDGGQPFSVDGPLPYRVMDLLGWLDRNASSDQTQRAAAHRRLRSRLATSLGDARLSVIFGRVSAEDTLGALLRSVFCLGSGAAPMSVIQLGGLPLGIDRLIAGVICRLAGALGEGTGGALPLLVVLEDADRFAPEGAAEGATKLCRDAVHMLVQDGPKHGIGLGVVSSHPAGVSQRVLGDLPTLLTHRLPSEADRRRLRDCAPDSIASLLDGAGTLGERQLIGAGEGMPAPGMPVVDELPEAAVPVRAGRRAEVKSPSFVEDVIDRWRFGDSAGSEEAAAAPRPARRRAAATPVA</sequence>
<feature type="domain" description="Helicase HerA central" evidence="2">
    <location>
        <begin position="131"/>
        <end position="363"/>
    </location>
</feature>
<dbReference type="PANTHER" id="PTHR42957:SF1">
    <property type="entry name" value="HELICASE MJ1565-RELATED"/>
    <property type="match status" value="1"/>
</dbReference>
<dbReference type="Pfam" id="PF01935">
    <property type="entry name" value="DUF87"/>
    <property type="match status" value="1"/>
</dbReference>
<dbReference type="SUPFAM" id="SSF52540">
    <property type="entry name" value="P-loop containing nucleoside triphosphate hydrolases"/>
    <property type="match status" value="1"/>
</dbReference>
<keyword evidence="4" id="KW-1185">Reference proteome</keyword>
<dbReference type="AlphaFoldDB" id="A0A840I3B2"/>
<evidence type="ECO:0000313" key="4">
    <source>
        <dbReference type="Proteomes" id="UP000563524"/>
    </source>
</evidence>
<dbReference type="Proteomes" id="UP000563524">
    <property type="component" value="Unassembled WGS sequence"/>
</dbReference>
<dbReference type="PANTHER" id="PTHR42957">
    <property type="entry name" value="HELICASE MJ1565-RELATED"/>
    <property type="match status" value="1"/>
</dbReference>
<dbReference type="InterPro" id="IPR002789">
    <property type="entry name" value="HerA_central"/>
</dbReference>
<dbReference type="Gene3D" id="3.40.50.300">
    <property type="entry name" value="P-loop containing nucleotide triphosphate hydrolases"/>
    <property type="match status" value="2"/>
</dbReference>
<feature type="compositionally biased region" description="Polar residues" evidence="1">
    <location>
        <begin position="1"/>
        <end position="11"/>
    </location>
</feature>
<gene>
    <name evidence="3" type="ORF">GGQ59_001864</name>
</gene>
<dbReference type="RefSeq" id="WP_183817826.1">
    <property type="nucleotide sequence ID" value="NZ_JACHOB010000003.1"/>
</dbReference>
<comment type="caution">
    <text evidence="3">The sequence shown here is derived from an EMBL/GenBank/DDBJ whole genome shotgun (WGS) entry which is preliminary data.</text>
</comment>
<feature type="region of interest" description="Disordered" evidence="1">
    <location>
        <begin position="1"/>
        <end position="20"/>
    </location>
</feature>
<evidence type="ECO:0000259" key="2">
    <source>
        <dbReference type="Pfam" id="PF01935"/>
    </source>
</evidence>
<reference evidence="3 4" key="1">
    <citation type="submission" date="2020-08" db="EMBL/GenBank/DDBJ databases">
        <title>Genomic Encyclopedia of Type Strains, Phase IV (KMG-IV): sequencing the most valuable type-strain genomes for metagenomic binning, comparative biology and taxonomic classification.</title>
        <authorList>
            <person name="Goeker M."/>
        </authorList>
    </citation>
    <scope>NUCLEOTIDE SEQUENCE [LARGE SCALE GENOMIC DNA]</scope>
    <source>
        <strain evidence="3 4">DSM 102850</strain>
    </source>
</reference>
<name>A0A840I3B2_9PROT</name>
<evidence type="ECO:0000256" key="1">
    <source>
        <dbReference type="SAM" id="MobiDB-lite"/>
    </source>
</evidence>
<dbReference type="EMBL" id="JACHOB010000003">
    <property type="protein sequence ID" value="MBB4659339.1"/>
    <property type="molecule type" value="Genomic_DNA"/>
</dbReference>
<proteinExistence type="predicted"/>
<feature type="region of interest" description="Disordered" evidence="1">
    <location>
        <begin position="526"/>
        <end position="550"/>
    </location>
</feature>
<accession>A0A840I3B2</accession>
<dbReference type="InterPro" id="IPR008571">
    <property type="entry name" value="HerA-like"/>
</dbReference>
<dbReference type="InterPro" id="IPR027417">
    <property type="entry name" value="P-loop_NTPase"/>
</dbReference>
<protein>
    <recommendedName>
        <fullName evidence="2">Helicase HerA central domain-containing protein</fullName>
    </recommendedName>
</protein>
<organism evidence="3 4">
    <name type="scientific">Parvularcula dongshanensis</name>
    <dbReference type="NCBI Taxonomy" id="1173995"/>
    <lineage>
        <taxon>Bacteria</taxon>
        <taxon>Pseudomonadati</taxon>
        <taxon>Pseudomonadota</taxon>
        <taxon>Alphaproteobacteria</taxon>
        <taxon>Parvularculales</taxon>
        <taxon>Parvularculaceae</taxon>
        <taxon>Parvularcula</taxon>
    </lineage>
</organism>